<reference evidence="1" key="1">
    <citation type="submission" date="2014-09" db="EMBL/GenBank/DDBJ databases">
        <authorList>
            <person name="Magalhaes I.L.F."/>
            <person name="Oliveira U."/>
            <person name="Santos F.R."/>
            <person name="Vidigal T.H.D.A."/>
            <person name="Brescovit A.D."/>
            <person name="Santos A.J."/>
        </authorList>
    </citation>
    <scope>NUCLEOTIDE SEQUENCE</scope>
    <source>
        <tissue evidence="1">Shoot tissue taken approximately 20 cm above the soil surface</tissue>
    </source>
</reference>
<organism evidence="1">
    <name type="scientific">Arundo donax</name>
    <name type="common">Giant reed</name>
    <name type="synonym">Donax arundinaceus</name>
    <dbReference type="NCBI Taxonomy" id="35708"/>
    <lineage>
        <taxon>Eukaryota</taxon>
        <taxon>Viridiplantae</taxon>
        <taxon>Streptophyta</taxon>
        <taxon>Embryophyta</taxon>
        <taxon>Tracheophyta</taxon>
        <taxon>Spermatophyta</taxon>
        <taxon>Magnoliopsida</taxon>
        <taxon>Liliopsida</taxon>
        <taxon>Poales</taxon>
        <taxon>Poaceae</taxon>
        <taxon>PACMAD clade</taxon>
        <taxon>Arundinoideae</taxon>
        <taxon>Arundineae</taxon>
        <taxon>Arundo</taxon>
    </lineage>
</organism>
<accession>A0A0A8YTF3</accession>
<sequence length="41" mass="5071">MQDMKMVWDKHCLKCKIKCKTRRNTQLYRSRKKRGNTEAQK</sequence>
<proteinExistence type="predicted"/>
<dbReference type="AlphaFoldDB" id="A0A0A8YTF3"/>
<name>A0A0A8YTF3_ARUDO</name>
<dbReference type="EMBL" id="GBRH01268054">
    <property type="protein sequence ID" value="JAD29841.1"/>
    <property type="molecule type" value="Transcribed_RNA"/>
</dbReference>
<protein>
    <submittedName>
        <fullName evidence="1">Uncharacterized protein</fullName>
    </submittedName>
</protein>
<reference evidence="1" key="2">
    <citation type="journal article" date="2015" name="Data Brief">
        <title>Shoot transcriptome of the giant reed, Arundo donax.</title>
        <authorList>
            <person name="Barrero R.A."/>
            <person name="Guerrero F.D."/>
            <person name="Moolhuijzen P."/>
            <person name="Goolsby J.A."/>
            <person name="Tidwell J."/>
            <person name="Bellgard S.E."/>
            <person name="Bellgard M.I."/>
        </authorList>
    </citation>
    <scope>NUCLEOTIDE SEQUENCE</scope>
    <source>
        <tissue evidence="1">Shoot tissue taken approximately 20 cm above the soil surface</tissue>
    </source>
</reference>
<evidence type="ECO:0000313" key="1">
    <source>
        <dbReference type="EMBL" id="JAD29841.1"/>
    </source>
</evidence>